<protein>
    <submittedName>
        <fullName evidence="3">LysM domain protein</fullName>
    </submittedName>
</protein>
<evidence type="ECO:0000313" key="4">
    <source>
        <dbReference type="Proteomes" id="UP000036356"/>
    </source>
</evidence>
<dbReference type="PROSITE" id="PS51782">
    <property type="entry name" value="LYSM"/>
    <property type="match status" value="1"/>
</dbReference>
<feature type="compositionally biased region" description="Low complexity" evidence="1">
    <location>
        <begin position="162"/>
        <end position="172"/>
    </location>
</feature>
<proteinExistence type="predicted"/>
<dbReference type="STRING" id="476652.DEAC_c16750"/>
<dbReference type="EMBL" id="LDZY01000005">
    <property type="protein sequence ID" value="KLU66276.1"/>
    <property type="molecule type" value="Genomic_DNA"/>
</dbReference>
<evidence type="ECO:0000313" key="3">
    <source>
        <dbReference type="EMBL" id="KLU66276.1"/>
    </source>
</evidence>
<dbReference type="AlphaFoldDB" id="A0A0J1INM4"/>
<dbReference type="Gene3D" id="3.10.350.10">
    <property type="entry name" value="LysM domain"/>
    <property type="match status" value="1"/>
</dbReference>
<organism evidence="3 4">
    <name type="scientific">Desulfosporosinus acididurans</name>
    <dbReference type="NCBI Taxonomy" id="476652"/>
    <lineage>
        <taxon>Bacteria</taxon>
        <taxon>Bacillati</taxon>
        <taxon>Bacillota</taxon>
        <taxon>Clostridia</taxon>
        <taxon>Eubacteriales</taxon>
        <taxon>Desulfitobacteriaceae</taxon>
        <taxon>Desulfosporosinus</taxon>
    </lineage>
</organism>
<dbReference type="InterPro" id="IPR036779">
    <property type="entry name" value="LysM_dom_sf"/>
</dbReference>
<feature type="compositionally biased region" description="Polar residues" evidence="1">
    <location>
        <begin position="151"/>
        <end position="161"/>
    </location>
</feature>
<name>A0A0J1INM4_9FIRM</name>
<dbReference type="SUPFAM" id="SSF54106">
    <property type="entry name" value="LysM domain"/>
    <property type="match status" value="1"/>
</dbReference>
<dbReference type="Proteomes" id="UP000036356">
    <property type="component" value="Unassembled WGS sequence"/>
</dbReference>
<reference evidence="3 4" key="1">
    <citation type="submission" date="2015-06" db="EMBL/GenBank/DDBJ databases">
        <title>Draft genome of the moderately acidophilic sulfate reducer Candidatus Desulfosporosinus acididurans strain M1.</title>
        <authorList>
            <person name="Poehlein A."/>
            <person name="Petzsch P."/>
            <person name="Johnson B.D."/>
            <person name="Schloemann M."/>
            <person name="Daniel R."/>
            <person name="Muehling M."/>
        </authorList>
    </citation>
    <scope>NUCLEOTIDE SEQUENCE [LARGE SCALE GENOMIC DNA]</scope>
    <source>
        <strain evidence="3 4">M1</strain>
    </source>
</reference>
<dbReference type="InterPro" id="IPR018392">
    <property type="entry name" value="LysM"/>
</dbReference>
<accession>A0A0J1INM4</accession>
<dbReference type="CDD" id="cd00118">
    <property type="entry name" value="LysM"/>
    <property type="match status" value="1"/>
</dbReference>
<evidence type="ECO:0000256" key="1">
    <source>
        <dbReference type="SAM" id="MobiDB-lite"/>
    </source>
</evidence>
<dbReference type="SMART" id="SM00257">
    <property type="entry name" value="LysM"/>
    <property type="match status" value="1"/>
</dbReference>
<feature type="region of interest" description="Disordered" evidence="1">
    <location>
        <begin position="145"/>
        <end position="172"/>
    </location>
</feature>
<evidence type="ECO:0000259" key="2">
    <source>
        <dbReference type="PROSITE" id="PS51782"/>
    </source>
</evidence>
<dbReference type="PATRIC" id="fig|476652.3.peg.1730"/>
<gene>
    <name evidence="3" type="ORF">DEAC_c16750</name>
</gene>
<dbReference type="RefSeq" id="WP_053006328.1">
    <property type="nucleotide sequence ID" value="NZ_LDZY01000005.1"/>
</dbReference>
<sequence length="172" mass="19360">MVKDYVLQPGDNFHRLAQRLGCACDDFMRVNPNLDPWKLQIGQKIVLPELKANLKGKEQFADIGIDRGQEFAGDYLDDVEMEVEGVQFRLKRIGEPKIPHEIHFILPRTEIRKVQPAGEGGPTEVQIMISNLDIVLSPRLVSGDSAEQIKATPQTTVQMKEQQSPQPFQSSP</sequence>
<comment type="caution">
    <text evidence="3">The sequence shown here is derived from an EMBL/GenBank/DDBJ whole genome shotgun (WGS) entry which is preliminary data.</text>
</comment>
<feature type="domain" description="LysM" evidence="2">
    <location>
        <begin position="3"/>
        <end position="47"/>
    </location>
</feature>
<dbReference type="Pfam" id="PF01476">
    <property type="entry name" value="LysM"/>
    <property type="match status" value="1"/>
</dbReference>
<keyword evidence="4" id="KW-1185">Reference proteome</keyword>